<dbReference type="RefSeq" id="WP_281251087.1">
    <property type="nucleotide sequence ID" value="NZ_FJNE01000001.1"/>
</dbReference>
<proteinExistence type="predicted"/>
<organism evidence="1 2">
    <name type="scientific">Trichococcus palustris</name>
    <dbReference type="NCBI Taxonomy" id="140314"/>
    <lineage>
        <taxon>Bacteria</taxon>
        <taxon>Bacillati</taxon>
        <taxon>Bacillota</taxon>
        <taxon>Bacilli</taxon>
        <taxon>Lactobacillales</taxon>
        <taxon>Carnobacteriaceae</taxon>
        <taxon>Trichococcus</taxon>
    </lineage>
</organism>
<protein>
    <submittedName>
        <fullName evidence="1">Uncharacterized protein</fullName>
    </submittedName>
</protein>
<name>A0A143YAP1_9LACT</name>
<reference evidence="1 2" key="1">
    <citation type="submission" date="2016-02" db="EMBL/GenBank/DDBJ databases">
        <authorList>
            <person name="Wen L."/>
            <person name="He K."/>
            <person name="Yang H."/>
        </authorList>
    </citation>
    <scope>NUCLEOTIDE SEQUENCE [LARGE SCALE GENOMIC DNA]</scope>
    <source>
        <strain evidence="1">Trichococcus palustris</strain>
    </source>
</reference>
<evidence type="ECO:0000313" key="2">
    <source>
        <dbReference type="Proteomes" id="UP000242754"/>
    </source>
</evidence>
<evidence type="ECO:0000313" key="1">
    <source>
        <dbReference type="EMBL" id="CZQ82176.1"/>
    </source>
</evidence>
<dbReference type="AlphaFoldDB" id="A0A143YAP1"/>
<sequence>MSKRSMKLSVEDRITTVEQYLRNEIGISRAAHVAGVFQETIRS</sequence>
<dbReference type="Proteomes" id="UP000242754">
    <property type="component" value="Unassembled WGS sequence"/>
</dbReference>
<dbReference type="STRING" id="140314.SAMN04488076_1023"/>
<accession>A0A143YAP1</accession>
<dbReference type="EMBL" id="FJNE01000001">
    <property type="protein sequence ID" value="CZQ82176.1"/>
    <property type="molecule type" value="Genomic_DNA"/>
</dbReference>
<keyword evidence="2" id="KW-1185">Reference proteome</keyword>
<gene>
    <name evidence="1" type="ORF">Tpal_289</name>
</gene>